<keyword evidence="1" id="KW-0472">Membrane</keyword>
<dbReference type="RefSeq" id="WP_188957964.1">
    <property type="nucleotide sequence ID" value="NZ_BMIB01000005.1"/>
</dbReference>
<evidence type="ECO:0000313" key="3">
    <source>
        <dbReference type="EMBL" id="GGH80493.1"/>
    </source>
</evidence>
<dbReference type="Proteomes" id="UP000627292">
    <property type="component" value="Unassembled WGS sequence"/>
</dbReference>
<evidence type="ECO:0000256" key="1">
    <source>
        <dbReference type="SAM" id="Phobius"/>
    </source>
</evidence>
<sequence length="214" mass="23849">MKGNMIIAFRNLRKNVTFSVINISGLAVGLTCFILLALWVQHELSYDSFYDNSDRLYIAYSRDNHNGNISCWSQTSSLMAPALQAGYPEIKATTRFSAHNTALLKWKDKTLIQSGATVDPGFLTMFGFSLLSGDYRTALNDPYSIILTEQTAQAAPLSWISMNKWLTNYSYRISLSGWVFVWAGFIIITIALLTISIQAIKAAVANPVKSLRNT</sequence>
<protein>
    <recommendedName>
        <fullName evidence="2">MacB-like periplasmic core domain-containing protein</fullName>
    </recommendedName>
</protein>
<reference evidence="3" key="2">
    <citation type="submission" date="2020-09" db="EMBL/GenBank/DDBJ databases">
        <authorList>
            <person name="Sun Q."/>
            <person name="Zhou Y."/>
        </authorList>
    </citation>
    <scope>NUCLEOTIDE SEQUENCE</scope>
    <source>
        <strain evidence="3">CGMCC 1.15290</strain>
    </source>
</reference>
<keyword evidence="1" id="KW-0812">Transmembrane</keyword>
<proteinExistence type="predicted"/>
<evidence type="ECO:0000313" key="4">
    <source>
        <dbReference type="Proteomes" id="UP000627292"/>
    </source>
</evidence>
<feature type="transmembrane region" description="Helical" evidence="1">
    <location>
        <begin position="175"/>
        <end position="195"/>
    </location>
</feature>
<comment type="caution">
    <text evidence="3">The sequence shown here is derived from an EMBL/GenBank/DDBJ whole genome shotgun (WGS) entry which is preliminary data.</text>
</comment>
<evidence type="ECO:0000259" key="2">
    <source>
        <dbReference type="Pfam" id="PF12704"/>
    </source>
</evidence>
<dbReference type="AlphaFoldDB" id="A0A917J4Y0"/>
<feature type="domain" description="MacB-like periplasmic core" evidence="2">
    <location>
        <begin position="19"/>
        <end position="172"/>
    </location>
</feature>
<dbReference type="Pfam" id="PF12704">
    <property type="entry name" value="MacB_PCD"/>
    <property type="match status" value="1"/>
</dbReference>
<accession>A0A917J4Y0</accession>
<reference evidence="3" key="1">
    <citation type="journal article" date="2014" name="Int. J. Syst. Evol. Microbiol.">
        <title>Complete genome sequence of Corynebacterium casei LMG S-19264T (=DSM 44701T), isolated from a smear-ripened cheese.</title>
        <authorList>
            <consortium name="US DOE Joint Genome Institute (JGI-PGF)"/>
            <person name="Walter F."/>
            <person name="Albersmeier A."/>
            <person name="Kalinowski J."/>
            <person name="Ruckert C."/>
        </authorList>
    </citation>
    <scope>NUCLEOTIDE SEQUENCE</scope>
    <source>
        <strain evidence="3">CGMCC 1.15290</strain>
    </source>
</reference>
<name>A0A917J4Y0_9BACT</name>
<feature type="transmembrane region" description="Helical" evidence="1">
    <location>
        <begin position="20"/>
        <end position="40"/>
    </location>
</feature>
<organism evidence="3 4">
    <name type="scientific">Filimonas zeae</name>
    <dbReference type="NCBI Taxonomy" id="1737353"/>
    <lineage>
        <taxon>Bacteria</taxon>
        <taxon>Pseudomonadati</taxon>
        <taxon>Bacteroidota</taxon>
        <taxon>Chitinophagia</taxon>
        <taxon>Chitinophagales</taxon>
        <taxon>Chitinophagaceae</taxon>
        <taxon>Filimonas</taxon>
    </lineage>
</organism>
<dbReference type="InterPro" id="IPR025857">
    <property type="entry name" value="MacB_PCD"/>
</dbReference>
<gene>
    <name evidence="3" type="ORF">GCM10011379_51460</name>
</gene>
<dbReference type="EMBL" id="BMIB01000005">
    <property type="protein sequence ID" value="GGH80493.1"/>
    <property type="molecule type" value="Genomic_DNA"/>
</dbReference>
<keyword evidence="4" id="KW-1185">Reference proteome</keyword>
<keyword evidence="1" id="KW-1133">Transmembrane helix</keyword>